<evidence type="ECO:0000256" key="3">
    <source>
        <dbReference type="ARBA" id="ARBA00025768"/>
    </source>
</evidence>
<dbReference type="PANTHER" id="PTHR12435">
    <property type="match status" value="1"/>
</dbReference>
<dbReference type="OrthoDB" id="9972657at2759"/>
<keyword evidence="2" id="KW-0067">ATP-binding</keyword>
<reference evidence="6" key="3">
    <citation type="submission" date="2025-04" db="UniProtKB">
        <authorList>
            <consortium name="RefSeq"/>
        </authorList>
    </citation>
    <scope>IDENTIFICATION</scope>
    <source>
        <strain evidence="6">CBS 781.70</strain>
    </source>
</reference>
<dbReference type="InterPro" id="IPR027417">
    <property type="entry name" value="P-loop_NTPase"/>
</dbReference>
<accession>A0A6G1GC83</accession>
<evidence type="ECO:0000256" key="1">
    <source>
        <dbReference type="ARBA" id="ARBA00022741"/>
    </source>
</evidence>
<name>A0A6G1GC83_9PEZI</name>
<protein>
    <submittedName>
        <fullName evidence="4 6">Chromatin associated protein KTI12</fullName>
    </submittedName>
</protein>
<dbReference type="AlphaFoldDB" id="A0A6G1GC83"/>
<proteinExistence type="inferred from homology"/>
<reference evidence="6" key="2">
    <citation type="submission" date="2020-04" db="EMBL/GenBank/DDBJ databases">
        <authorList>
            <consortium name="NCBI Genome Project"/>
        </authorList>
    </citation>
    <scope>NUCLEOTIDE SEQUENCE</scope>
    <source>
        <strain evidence="6">CBS 781.70</strain>
    </source>
</reference>
<evidence type="ECO:0000313" key="4">
    <source>
        <dbReference type="EMBL" id="KAF1815536.1"/>
    </source>
</evidence>
<sequence>MPLILISGYPCSGKTHRATQLLEAIQTRVKQAPTSSFVANLKVHLVNDETLGLSHDIYGNTRAEKDGRAAEMSAIKRLLSKDAIVIADGLNYIKGYRYQLFCEAKAVGTTSCVVHVGVPADECRAANARRIEDPNATNEYAEEILENLIFRYEEPNGMTRWDSPLFIVIKEDAEPPVDAIWDALIGGEGKPKTVKPHMATVMSPTTPQDALQALHSQTTAVISAIQTFQGNAPDSSGAVVTIPGVETPVQLPMKAVGPAQLQRFRRQYVQMRRQGGLVMGGGEKSNQVGQVGGPEAAEGGYKSGFVEYLNAEFERP</sequence>
<evidence type="ECO:0000256" key="2">
    <source>
        <dbReference type="ARBA" id="ARBA00022840"/>
    </source>
</evidence>
<reference evidence="4 6" key="1">
    <citation type="submission" date="2020-01" db="EMBL/GenBank/DDBJ databases">
        <authorList>
            <consortium name="DOE Joint Genome Institute"/>
            <person name="Haridas S."/>
            <person name="Albert R."/>
            <person name="Binder M."/>
            <person name="Bloem J."/>
            <person name="Labutti K."/>
            <person name="Salamov A."/>
            <person name="Andreopoulos B."/>
            <person name="Baker S.E."/>
            <person name="Barry K."/>
            <person name="Bills G."/>
            <person name="Bluhm B.H."/>
            <person name="Cannon C."/>
            <person name="Castanera R."/>
            <person name="Culley D.E."/>
            <person name="Daum C."/>
            <person name="Ezra D."/>
            <person name="Gonzalez J.B."/>
            <person name="Henrissat B."/>
            <person name="Kuo A."/>
            <person name="Liang C."/>
            <person name="Lipzen A."/>
            <person name="Lutzoni F."/>
            <person name="Magnuson J."/>
            <person name="Mondo S."/>
            <person name="Nolan M."/>
            <person name="Ohm R."/>
            <person name="Pangilinan J."/>
            <person name="Park H.-J."/>
            <person name="Ramirez L."/>
            <person name="Alfaro M."/>
            <person name="Sun H."/>
            <person name="Tritt A."/>
            <person name="Yoshinaga Y."/>
            <person name="Zwiers L.-H."/>
            <person name="Turgeon B.G."/>
            <person name="Goodwin S.B."/>
            <person name="Spatafora J.W."/>
            <person name="Crous P.W."/>
            <person name="Grigoriev I.V."/>
        </authorList>
    </citation>
    <scope>NUCLEOTIDE SEQUENCE</scope>
    <source>
        <strain evidence="4 6">CBS 781.70</strain>
    </source>
</reference>
<gene>
    <name evidence="4 6" type="ORF">P152DRAFT_464381</name>
</gene>
<dbReference type="InterPro" id="IPR013641">
    <property type="entry name" value="KTI12/PSTK"/>
</dbReference>
<dbReference type="Gene3D" id="3.40.50.300">
    <property type="entry name" value="P-loop containing nucleotide triphosphate hydrolases"/>
    <property type="match status" value="1"/>
</dbReference>
<dbReference type="GeneID" id="54421134"/>
<dbReference type="RefSeq" id="XP_033537167.1">
    <property type="nucleotide sequence ID" value="XM_033680564.1"/>
</dbReference>
<organism evidence="4">
    <name type="scientific">Eremomyces bilateralis CBS 781.70</name>
    <dbReference type="NCBI Taxonomy" id="1392243"/>
    <lineage>
        <taxon>Eukaryota</taxon>
        <taxon>Fungi</taxon>
        <taxon>Dikarya</taxon>
        <taxon>Ascomycota</taxon>
        <taxon>Pezizomycotina</taxon>
        <taxon>Dothideomycetes</taxon>
        <taxon>Dothideomycetes incertae sedis</taxon>
        <taxon>Eremomycetales</taxon>
        <taxon>Eremomycetaceae</taxon>
        <taxon>Eremomyces</taxon>
    </lineage>
</organism>
<dbReference type="Proteomes" id="UP000504638">
    <property type="component" value="Unplaced"/>
</dbReference>
<keyword evidence="5" id="KW-1185">Reference proteome</keyword>
<dbReference type="Pfam" id="PF08433">
    <property type="entry name" value="KTI12"/>
    <property type="match status" value="1"/>
</dbReference>
<evidence type="ECO:0000313" key="6">
    <source>
        <dbReference type="RefSeq" id="XP_033537167.1"/>
    </source>
</evidence>
<comment type="similarity">
    <text evidence="3">Belongs to the KTI12 family.</text>
</comment>
<evidence type="ECO:0000313" key="5">
    <source>
        <dbReference type="Proteomes" id="UP000504638"/>
    </source>
</evidence>
<dbReference type="EMBL" id="ML975151">
    <property type="protein sequence ID" value="KAF1815536.1"/>
    <property type="molecule type" value="Genomic_DNA"/>
</dbReference>
<dbReference type="SUPFAM" id="SSF52540">
    <property type="entry name" value="P-loop containing nucleoside triphosphate hydrolases"/>
    <property type="match status" value="1"/>
</dbReference>
<dbReference type="GO" id="GO:0005524">
    <property type="term" value="F:ATP binding"/>
    <property type="evidence" value="ECO:0007669"/>
    <property type="project" value="UniProtKB-KW"/>
</dbReference>
<keyword evidence="1" id="KW-0547">Nucleotide-binding</keyword>